<proteinExistence type="inferred from homology"/>
<dbReference type="Gene3D" id="3.40.50.10470">
    <property type="entry name" value="Translation initiation factor eif-2b, domain 2"/>
    <property type="match status" value="1"/>
</dbReference>
<dbReference type="GO" id="GO:0019509">
    <property type="term" value="P:L-methionine salvage from methylthioadenosine"/>
    <property type="evidence" value="ECO:0007669"/>
    <property type="project" value="UniProtKB-UniRule"/>
</dbReference>
<reference evidence="3 6" key="2">
    <citation type="submission" date="2016-11" db="EMBL/GenBank/DDBJ databases">
        <title>Genomic analysis of Caldithrix abyssi and proposal of a novel bacterial phylum Caldithrichaeota.</title>
        <authorList>
            <person name="Kublanov I."/>
            <person name="Sigalova O."/>
            <person name="Gavrilov S."/>
            <person name="Lebedinsky A."/>
            <person name="Ivanova N."/>
            <person name="Daum C."/>
            <person name="Reddy T."/>
            <person name="Klenk H.P."/>
            <person name="Goker M."/>
            <person name="Reva O."/>
            <person name="Miroshnichenko M."/>
            <person name="Kyprides N."/>
            <person name="Woyke T."/>
            <person name="Gelfand M."/>
        </authorList>
    </citation>
    <scope>NUCLEOTIDE SEQUENCE [LARGE SCALE GENOMIC DNA]</scope>
    <source>
        <strain evidence="3 6">LF13</strain>
    </source>
</reference>
<organism evidence="4 5">
    <name type="scientific">Caldithrix abyssi DSM 13497</name>
    <dbReference type="NCBI Taxonomy" id="880073"/>
    <lineage>
        <taxon>Bacteria</taxon>
        <taxon>Pseudomonadati</taxon>
        <taxon>Calditrichota</taxon>
        <taxon>Calditrichia</taxon>
        <taxon>Calditrichales</taxon>
        <taxon>Calditrichaceae</taxon>
        <taxon>Caldithrix</taxon>
    </lineage>
</organism>
<dbReference type="PANTHER" id="PTHR43475:SF1">
    <property type="entry name" value="METHYLTHIORIBOSE-1-PHOSPHATE ISOMERASE"/>
    <property type="match status" value="1"/>
</dbReference>
<sequence precursor="true">MNIETIRFKNNRLLILDQTLLPHKQEYRTLKDLSQVIEAIKSLRVRGAPAIGIVAAYGLAIHALNLKALKKLDFVALKNAAQQLKQARPTAVNLKWAIDRQMAVIENLQNDQDEMVSALIHEAKTIHDEDRETCDKIGSYGDALIADGFNILTHCNTGFLATGGIGTALGIVYKAAENHKKVHVFVDETRPVGQGARLTFWELNQAGIPATLITDNMAGSLMKEGKVDIVITGADRIAANGDTANKIGTYSLAVLAKAHNIPFYIAAPYSTFDLNIDSGQQIPIEQRPKEEVLQFWNIPSNDSYQVYNPAFDVTPGDLINGIITEFGIIKKPFEKNIINVPKQFNKGDAT</sequence>
<feature type="binding site" evidence="2">
    <location>
        <begin position="46"/>
        <end position="48"/>
    </location>
    <ligand>
        <name>substrate</name>
    </ligand>
</feature>
<dbReference type="RefSeq" id="WP_006927596.1">
    <property type="nucleotide sequence ID" value="NZ_CM001402.1"/>
</dbReference>
<feature type="binding site" evidence="2">
    <location>
        <position position="194"/>
    </location>
    <ligand>
        <name>substrate</name>
    </ligand>
</feature>
<comment type="pathway">
    <text evidence="2">Amino-acid biosynthesis; L-methionine biosynthesis via salvage pathway; L-methionine from S-methyl-5-thio-alpha-D-ribose 1-phosphate: step 1/6.</text>
</comment>
<name>H1XV68_CALAY</name>
<dbReference type="InterPro" id="IPR000649">
    <property type="entry name" value="IF-2B-related"/>
</dbReference>
<feature type="binding site" evidence="2">
    <location>
        <position position="88"/>
    </location>
    <ligand>
        <name>substrate</name>
    </ligand>
</feature>
<gene>
    <name evidence="2 3" type="primary">mtnA</name>
    <name evidence="3" type="ORF">Cabys_9</name>
    <name evidence="4" type="ORF">Calab_0940</name>
</gene>
<dbReference type="EMBL" id="CM001402">
    <property type="protein sequence ID" value="EHO40574.1"/>
    <property type="molecule type" value="Genomic_DNA"/>
</dbReference>
<evidence type="ECO:0000256" key="1">
    <source>
        <dbReference type="ARBA" id="ARBA00023235"/>
    </source>
</evidence>
<dbReference type="AlphaFoldDB" id="H1XV68"/>
<keyword evidence="2" id="KW-0028">Amino-acid biosynthesis</keyword>
<dbReference type="FunFam" id="1.20.120.420:FF:000003">
    <property type="entry name" value="Methylthioribose-1-phosphate isomerase"/>
    <property type="match status" value="1"/>
</dbReference>
<dbReference type="GO" id="GO:0046523">
    <property type="term" value="F:S-methyl-5-thioribose-1-phosphate isomerase activity"/>
    <property type="evidence" value="ECO:0007669"/>
    <property type="project" value="UniProtKB-UniRule"/>
</dbReference>
<dbReference type="Proteomes" id="UP000183868">
    <property type="component" value="Chromosome"/>
</dbReference>
<dbReference type="Pfam" id="PF01008">
    <property type="entry name" value="IF-2B"/>
    <property type="match status" value="1"/>
</dbReference>
<dbReference type="InParanoid" id="H1XV68"/>
<dbReference type="HAMAP" id="MF_01678">
    <property type="entry name" value="Salvage_MtnA"/>
    <property type="match status" value="1"/>
</dbReference>
<dbReference type="Gene3D" id="1.20.120.420">
    <property type="entry name" value="translation initiation factor eif-2b, domain 1"/>
    <property type="match status" value="1"/>
</dbReference>
<dbReference type="InterPro" id="IPR037171">
    <property type="entry name" value="NagB/RpiA_transferase-like"/>
</dbReference>
<dbReference type="PANTHER" id="PTHR43475">
    <property type="entry name" value="METHYLTHIORIBOSE-1-PHOSPHATE ISOMERASE"/>
    <property type="match status" value="1"/>
</dbReference>
<feature type="site" description="Transition state stabilizer" evidence="2">
    <location>
        <position position="155"/>
    </location>
</feature>
<comment type="similarity">
    <text evidence="2">Belongs to the EIF-2B alpha/beta/delta subunits family. MtnA subfamily.</text>
</comment>
<keyword evidence="5" id="KW-1185">Reference proteome</keyword>
<dbReference type="HOGENOM" id="CLU_016218_1_2_0"/>
<dbReference type="eggNOG" id="COG0182">
    <property type="taxonomic scope" value="Bacteria"/>
</dbReference>
<feature type="active site" description="Proton donor" evidence="2">
    <location>
        <position position="235"/>
    </location>
</feature>
<protein>
    <recommendedName>
        <fullName evidence="2">Methylthioribose-1-phosphate isomerase</fullName>
        <shortName evidence="2">M1Pi</shortName>
        <shortName evidence="2">MTR-1-P isomerase</shortName>
        <ecNumber evidence="2">5.3.1.23</ecNumber>
    </recommendedName>
    <alternativeName>
        <fullName evidence="2">S-methyl-5-thioribose-1-phosphate isomerase</fullName>
    </alternativeName>
</protein>
<dbReference type="PaxDb" id="880073-Calab_0940"/>
<evidence type="ECO:0000313" key="6">
    <source>
        <dbReference type="Proteomes" id="UP000183868"/>
    </source>
</evidence>
<evidence type="ECO:0000313" key="4">
    <source>
        <dbReference type="EMBL" id="EHO40574.1"/>
    </source>
</evidence>
<dbReference type="STRING" id="880073.Cabys_9"/>
<accession>H1XV68</accession>
<dbReference type="NCBIfam" id="NF004326">
    <property type="entry name" value="PRK05720.1"/>
    <property type="match status" value="1"/>
</dbReference>
<dbReference type="UniPathway" id="UPA00904">
    <property type="reaction ID" value="UER00874"/>
</dbReference>
<evidence type="ECO:0000313" key="3">
    <source>
        <dbReference type="EMBL" id="APF16760.1"/>
    </source>
</evidence>
<dbReference type="SUPFAM" id="SSF100950">
    <property type="entry name" value="NagB/RpiA/CoA transferase-like"/>
    <property type="match status" value="1"/>
</dbReference>
<dbReference type="InterPro" id="IPR027363">
    <property type="entry name" value="M1Pi_N"/>
</dbReference>
<keyword evidence="1 2" id="KW-0413">Isomerase</keyword>
<dbReference type="InterPro" id="IPR005251">
    <property type="entry name" value="IF-M1Pi"/>
</dbReference>
<comment type="function">
    <text evidence="2">Catalyzes the interconversion of methylthioribose-1-phosphate (MTR-1-P) into methylthioribulose-1-phosphate (MTRu-1-P).</text>
</comment>
<reference evidence="4 5" key="1">
    <citation type="submission" date="2011-09" db="EMBL/GenBank/DDBJ databases">
        <title>The permanent draft genome of Caldithrix abyssi DSM 13497.</title>
        <authorList>
            <consortium name="US DOE Joint Genome Institute (JGI-PGF)"/>
            <person name="Lucas S."/>
            <person name="Han J."/>
            <person name="Lapidus A."/>
            <person name="Bruce D."/>
            <person name="Goodwin L."/>
            <person name="Pitluck S."/>
            <person name="Peters L."/>
            <person name="Kyrpides N."/>
            <person name="Mavromatis K."/>
            <person name="Ivanova N."/>
            <person name="Mikhailova N."/>
            <person name="Chertkov O."/>
            <person name="Detter J.C."/>
            <person name="Tapia R."/>
            <person name="Han C."/>
            <person name="Land M."/>
            <person name="Hauser L."/>
            <person name="Markowitz V."/>
            <person name="Cheng J.-F."/>
            <person name="Hugenholtz P."/>
            <person name="Woyke T."/>
            <person name="Wu D."/>
            <person name="Spring S."/>
            <person name="Brambilla E."/>
            <person name="Klenk H.-P."/>
            <person name="Eisen J.A."/>
        </authorList>
    </citation>
    <scope>NUCLEOTIDE SEQUENCE [LARGE SCALE GENOMIC DNA]</scope>
    <source>
        <strain evidence="4 5">DSM 13497</strain>
    </source>
</reference>
<dbReference type="EMBL" id="CP018099">
    <property type="protein sequence ID" value="APF16760.1"/>
    <property type="molecule type" value="Genomic_DNA"/>
</dbReference>
<feature type="binding site" evidence="2">
    <location>
        <begin position="245"/>
        <end position="246"/>
    </location>
    <ligand>
        <name>substrate</name>
    </ligand>
</feature>
<dbReference type="Proteomes" id="UP000004671">
    <property type="component" value="Chromosome"/>
</dbReference>
<dbReference type="KEGG" id="caby:Cabys_9"/>
<dbReference type="NCBIfam" id="TIGR00524">
    <property type="entry name" value="eIF-2B_rel"/>
    <property type="match status" value="1"/>
</dbReference>
<keyword evidence="2" id="KW-0486">Methionine biosynthesis</keyword>
<dbReference type="NCBIfam" id="TIGR00512">
    <property type="entry name" value="salvage_mtnA"/>
    <property type="match status" value="1"/>
</dbReference>
<comment type="catalytic activity">
    <reaction evidence="2">
        <text>5-(methylsulfanyl)-alpha-D-ribose 1-phosphate = 5-(methylsulfanyl)-D-ribulose 1-phosphate</text>
        <dbReference type="Rhea" id="RHEA:19989"/>
        <dbReference type="ChEBI" id="CHEBI:58533"/>
        <dbReference type="ChEBI" id="CHEBI:58548"/>
        <dbReference type="EC" id="5.3.1.23"/>
    </reaction>
</comment>
<dbReference type="EC" id="5.3.1.23" evidence="2"/>
<evidence type="ECO:0000256" key="2">
    <source>
        <dbReference type="HAMAP-Rule" id="MF_01678"/>
    </source>
</evidence>
<dbReference type="InterPro" id="IPR042529">
    <property type="entry name" value="IF_2B-like_C"/>
</dbReference>
<dbReference type="FunFam" id="3.40.50.10470:FF:000006">
    <property type="entry name" value="Methylthioribose-1-phosphate isomerase"/>
    <property type="match status" value="1"/>
</dbReference>
<evidence type="ECO:0000313" key="5">
    <source>
        <dbReference type="Proteomes" id="UP000004671"/>
    </source>
</evidence>
<dbReference type="InterPro" id="IPR011559">
    <property type="entry name" value="Initiation_fac_2B_a/b/d"/>
</dbReference>